<name>A0A1A9UL80_GLOAU</name>
<keyword evidence="2" id="KW-1185">Reference proteome</keyword>
<evidence type="ECO:0000313" key="1">
    <source>
        <dbReference type="EnsemblMetazoa" id="GAUT008127-PA"/>
    </source>
</evidence>
<evidence type="ECO:0000313" key="2">
    <source>
        <dbReference type="Proteomes" id="UP000078200"/>
    </source>
</evidence>
<accession>A0A1A9UL80</accession>
<dbReference type="EnsemblMetazoa" id="GAUT008127-RA">
    <property type="protein sequence ID" value="GAUT008127-PA"/>
    <property type="gene ID" value="GAUT008127"/>
</dbReference>
<organism evidence="1 2">
    <name type="scientific">Glossina austeni</name>
    <name type="common">Savannah tsetse fly</name>
    <dbReference type="NCBI Taxonomy" id="7395"/>
    <lineage>
        <taxon>Eukaryota</taxon>
        <taxon>Metazoa</taxon>
        <taxon>Ecdysozoa</taxon>
        <taxon>Arthropoda</taxon>
        <taxon>Hexapoda</taxon>
        <taxon>Insecta</taxon>
        <taxon>Pterygota</taxon>
        <taxon>Neoptera</taxon>
        <taxon>Endopterygota</taxon>
        <taxon>Diptera</taxon>
        <taxon>Brachycera</taxon>
        <taxon>Muscomorpha</taxon>
        <taxon>Hippoboscoidea</taxon>
        <taxon>Glossinidae</taxon>
        <taxon>Glossina</taxon>
    </lineage>
</organism>
<sequence length="114" mass="12391">MYMWTVPFQIVRKPNMTVFYCVGFAMVSLKAHPKCAGFSCREVDHATNTKKGLRWACRSCPLSAISMGEYSPSIAPVSSVGDGVSSTLFTIHLLAENSMYTINAAVGTEGYAKV</sequence>
<dbReference type="VEuPathDB" id="VectorBase:GAUT008127"/>
<proteinExistence type="predicted"/>
<dbReference type="Proteomes" id="UP000078200">
    <property type="component" value="Unassembled WGS sequence"/>
</dbReference>
<reference evidence="1" key="1">
    <citation type="submission" date="2020-05" db="UniProtKB">
        <authorList>
            <consortium name="EnsemblMetazoa"/>
        </authorList>
    </citation>
    <scope>IDENTIFICATION</scope>
    <source>
        <strain evidence="1">TTRI</strain>
    </source>
</reference>
<dbReference type="AlphaFoldDB" id="A0A1A9UL80"/>
<protein>
    <submittedName>
        <fullName evidence="1">Uncharacterized protein</fullName>
    </submittedName>
</protein>